<dbReference type="GO" id="GO:0030170">
    <property type="term" value="F:pyridoxal phosphate binding"/>
    <property type="evidence" value="ECO:0007669"/>
    <property type="project" value="InterPro"/>
</dbReference>
<sequence>MLLASQTHRYNGRPGDGPDPAIGRELHHEIEVRAGLGIVGDRYFAEAAHQRFSVTVMAAESLERLAEQLQLPEVPHAAPTRRNIILRGADVDSLRGVTFSLDSGDGPVLLLGTTPANPCAWMNEMIAPGAHQALRGHGGMRCEPLGSGWLRLGAAVLRSSAPIGPA</sequence>
<dbReference type="PANTHER" id="PTHR36930">
    <property type="entry name" value="METAL-SULFUR CLUSTER BIOSYNTHESIS PROTEINS YUAD-RELATED"/>
    <property type="match status" value="1"/>
</dbReference>
<feature type="region of interest" description="Disordered" evidence="1">
    <location>
        <begin position="1"/>
        <end position="23"/>
    </location>
</feature>
<evidence type="ECO:0000259" key="2">
    <source>
        <dbReference type="PROSITE" id="PS51340"/>
    </source>
</evidence>
<dbReference type="Proteomes" id="UP000479756">
    <property type="component" value="Unassembled WGS sequence"/>
</dbReference>
<proteinExistence type="predicted"/>
<dbReference type="Gene3D" id="2.40.33.20">
    <property type="entry name" value="PK beta-barrel domain-like"/>
    <property type="match status" value="1"/>
</dbReference>
<dbReference type="PROSITE" id="PS51340">
    <property type="entry name" value="MOSC"/>
    <property type="match status" value="1"/>
</dbReference>
<evidence type="ECO:0000256" key="1">
    <source>
        <dbReference type="SAM" id="MobiDB-lite"/>
    </source>
</evidence>
<dbReference type="GO" id="GO:0030151">
    <property type="term" value="F:molybdenum ion binding"/>
    <property type="evidence" value="ECO:0007669"/>
    <property type="project" value="InterPro"/>
</dbReference>
<dbReference type="InterPro" id="IPR005302">
    <property type="entry name" value="MoCF_Sase_C"/>
</dbReference>
<dbReference type="SUPFAM" id="SSF50800">
    <property type="entry name" value="PK beta-barrel domain-like"/>
    <property type="match status" value="1"/>
</dbReference>
<dbReference type="InterPro" id="IPR011037">
    <property type="entry name" value="Pyrv_Knase-like_insert_dom_sf"/>
</dbReference>
<keyword evidence="4" id="KW-1185">Reference proteome</keyword>
<evidence type="ECO:0000313" key="4">
    <source>
        <dbReference type="Proteomes" id="UP000479756"/>
    </source>
</evidence>
<gene>
    <name evidence="3" type="ORF">G3T37_05200</name>
</gene>
<evidence type="ECO:0000313" key="3">
    <source>
        <dbReference type="EMBL" id="NEM90747.1"/>
    </source>
</evidence>
<dbReference type="AlphaFoldDB" id="A0A7C9PME4"/>
<feature type="domain" description="MOSC" evidence="2">
    <location>
        <begin position="24"/>
        <end position="159"/>
    </location>
</feature>
<protein>
    <submittedName>
        <fullName evidence="3">Molybdenum cofactor biosysynthesis protein</fullName>
    </submittedName>
</protein>
<comment type="caution">
    <text evidence="3">The sequence shown here is derived from an EMBL/GenBank/DDBJ whole genome shotgun (WGS) entry which is preliminary data.</text>
</comment>
<organism evidence="3 4">
    <name type="scientific">Galbitalea soli</name>
    <dbReference type="NCBI Taxonomy" id="1268042"/>
    <lineage>
        <taxon>Bacteria</taxon>
        <taxon>Bacillati</taxon>
        <taxon>Actinomycetota</taxon>
        <taxon>Actinomycetes</taxon>
        <taxon>Micrococcales</taxon>
        <taxon>Microbacteriaceae</taxon>
        <taxon>Galbitalea</taxon>
    </lineage>
</organism>
<dbReference type="InterPro" id="IPR052716">
    <property type="entry name" value="MOSC_domain"/>
</dbReference>
<dbReference type="PANTHER" id="PTHR36930:SF1">
    <property type="entry name" value="MOSC DOMAIN-CONTAINING PROTEIN"/>
    <property type="match status" value="1"/>
</dbReference>
<name>A0A7C9PME4_9MICO</name>
<dbReference type="GO" id="GO:0003824">
    <property type="term" value="F:catalytic activity"/>
    <property type="evidence" value="ECO:0007669"/>
    <property type="project" value="InterPro"/>
</dbReference>
<dbReference type="EMBL" id="JAAGWZ010000001">
    <property type="protein sequence ID" value="NEM90747.1"/>
    <property type="molecule type" value="Genomic_DNA"/>
</dbReference>
<reference evidence="3 4" key="1">
    <citation type="journal article" date="2014" name="Int. J. Syst. Evol. Microbiol.">
        <title>Description of Galbitalea soli gen. nov., sp. nov., and Frondihabitans sucicola sp. nov.</title>
        <authorList>
            <person name="Kim S.J."/>
            <person name="Lim J.M."/>
            <person name="Ahn J.H."/>
            <person name="Weon H.Y."/>
            <person name="Hamada M."/>
            <person name="Suzuki K."/>
            <person name="Ahn T.Y."/>
            <person name="Kwon S.W."/>
        </authorList>
    </citation>
    <scope>NUCLEOTIDE SEQUENCE [LARGE SCALE GENOMIC DNA]</scope>
    <source>
        <strain evidence="3 4">NBRC 108727</strain>
    </source>
</reference>
<accession>A0A7C9PME4</accession>